<dbReference type="VEuPathDB" id="MicrosporidiaDB:H312_02792"/>
<dbReference type="SUPFAM" id="SSF50891">
    <property type="entry name" value="Cyclophilin-like"/>
    <property type="match status" value="1"/>
</dbReference>
<dbReference type="STRING" id="1288291.A0A059EY03"/>
<feature type="domain" description="PPIase cyclophilin-type" evidence="5">
    <location>
        <begin position="9"/>
        <end position="167"/>
    </location>
</feature>
<dbReference type="PIRSF" id="PIRSF001467">
    <property type="entry name" value="Peptidylpro_ismrse"/>
    <property type="match status" value="1"/>
</dbReference>
<keyword evidence="7" id="KW-1185">Reference proteome</keyword>
<accession>A0A059EY03</accession>
<protein>
    <recommendedName>
        <fullName evidence="4">Peptidyl-prolyl cis-trans isomerase</fullName>
        <shortName evidence="4">PPIase</shortName>
        <ecNumber evidence="4">5.2.1.8</ecNumber>
    </recommendedName>
</protein>
<dbReference type="EC" id="5.2.1.8" evidence="4"/>
<sequence>MAAIQTTCVFLLVQFGKDVEKIILRLRNDVVPKTVENFVQIIKGVEKNGEKLSYKGSYFHRIIKNFMIQGGDFDKGDGTGGKSIYGRKFEDENFTLKHKAGVISMANAGPNTNGSQFFITEIETDWLDGKHVVFGAVVEGFENIKKIVDFSVKNPGKKNVKIVDCGVLSAEEAAPYELKEEDLEKYL</sequence>
<dbReference type="GO" id="GO:0005737">
    <property type="term" value="C:cytoplasm"/>
    <property type="evidence" value="ECO:0007669"/>
    <property type="project" value="TreeGrafter"/>
</dbReference>
<dbReference type="PROSITE" id="PS00170">
    <property type="entry name" value="CSA_PPIASE_1"/>
    <property type="match status" value="1"/>
</dbReference>
<dbReference type="AlphaFoldDB" id="A0A059EY03"/>
<dbReference type="OrthoDB" id="193499at2759"/>
<comment type="catalytic activity">
    <reaction evidence="1 4">
        <text>[protein]-peptidylproline (omega=180) = [protein]-peptidylproline (omega=0)</text>
        <dbReference type="Rhea" id="RHEA:16237"/>
        <dbReference type="Rhea" id="RHEA-COMP:10747"/>
        <dbReference type="Rhea" id="RHEA-COMP:10748"/>
        <dbReference type="ChEBI" id="CHEBI:83833"/>
        <dbReference type="ChEBI" id="CHEBI:83834"/>
        <dbReference type="EC" id="5.2.1.8"/>
    </reaction>
</comment>
<name>A0A059EY03_9MICR</name>
<dbReference type="GO" id="GO:0003755">
    <property type="term" value="F:peptidyl-prolyl cis-trans isomerase activity"/>
    <property type="evidence" value="ECO:0007669"/>
    <property type="project" value="UniProtKB-UniRule"/>
</dbReference>
<reference evidence="7" key="1">
    <citation type="submission" date="2013-02" db="EMBL/GenBank/DDBJ databases">
        <authorList>
            <consortium name="The Broad Institute Genome Sequencing Platform"/>
            <person name="Cuomo C."/>
            <person name="Becnel J."/>
            <person name="Sanscrainte N."/>
            <person name="Walker B."/>
            <person name="Young S.K."/>
            <person name="Zeng Q."/>
            <person name="Gargeya S."/>
            <person name="Fitzgerald M."/>
            <person name="Haas B."/>
            <person name="Abouelleil A."/>
            <person name="Alvarado L."/>
            <person name="Arachchi H.M."/>
            <person name="Berlin A.M."/>
            <person name="Chapman S.B."/>
            <person name="Dewar J."/>
            <person name="Goldberg J."/>
            <person name="Griggs A."/>
            <person name="Gujja S."/>
            <person name="Hansen M."/>
            <person name="Howarth C."/>
            <person name="Imamovic A."/>
            <person name="Larimer J."/>
            <person name="McCowan C."/>
            <person name="Murphy C."/>
            <person name="Neiman D."/>
            <person name="Pearson M."/>
            <person name="Priest M."/>
            <person name="Roberts A."/>
            <person name="Saif S."/>
            <person name="Shea T."/>
            <person name="Sisk P."/>
            <person name="Sykes S."/>
            <person name="Wortman J."/>
            <person name="Nusbaum C."/>
            <person name="Birren B."/>
        </authorList>
    </citation>
    <scope>NUCLEOTIDE SEQUENCE [LARGE SCALE GENOMIC DNA]</scope>
    <source>
        <strain evidence="7">PRA339</strain>
    </source>
</reference>
<evidence type="ECO:0000256" key="1">
    <source>
        <dbReference type="ARBA" id="ARBA00000971"/>
    </source>
</evidence>
<dbReference type="HOGENOM" id="CLU_012062_4_3_1"/>
<dbReference type="InterPro" id="IPR029000">
    <property type="entry name" value="Cyclophilin-like_dom_sf"/>
</dbReference>
<dbReference type="GO" id="GO:0016018">
    <property type="term" value="F:cyclosporin A binding"/>
    <property type="evidence" value="ECO:0007669"/>
    <property type="project" value="TreeGrafter"/>
</dbReference>
<comment type="similarity">
    <text evidence="4">Belongs to the cyclophilin-type PPIase family.</text>
</comment>
<evidence type="ECO:0000259" key="5">
    <source>
        <dbReference type="PROSITE" id="PS50072"/>
    </source>
</evidence>
<dbReference type="GO" id="GO:0006457">
    <property type="term" value="P:protein folding"/>
    <property type="evidence" value="ECO:0007669"/>
    <property type="project" value="InterPro"/>
</dbReference>
<dbReference type="EMBL" id="KK365228">
    <property type="protein sequence ID" value="KCZ79810.1"/>
    <property type="molecule type" value="Genomic_DNA"/>
</dbReference>
<evidence type="ECO:0000313" key="7">
    <source>
        <dbReference type="Proteomes" id="UP000030655"/>
    </source>
</evidence>
<keyword evidence="3 4" id="KW-0413">Isomerase</keyword>
<reference evidence="6 7" key="2">
    <citation type="submission" date="2014-03" db="EMBL/GenBank/DDBJ databases">
        <title>The Genome Sequence of Anncaliia algerae insect isolate PRA339.</title>
        <authorList>
            <consortium name="The Broad Institute Genome Sequencing Platform"/>
            <consortium name="The Broad Institute Genome Sequencing Center for Infectious Disease"/>
            <person name="Cuomo C."/>
            <person name="Becnel J."/>
            <person name="Sanscrainte N."/>
            <person name="Walker B."/>
            <person name="Young S.K."/>
            <person name="Zeng Q."/>
            <person name="Gargeya S."/>
            <person name="Fitzgerald M."/>
            <person name="Haas B."/>
            <person name="Abouelleil A."/>
            <person name="Alvarado L."/>
            <person name="Arachchi H.M."/>
            <person name="Berlin A.M."/>
            <person name="Chapman S.B."/>
            <person name="Dewar J."/>
            <person name="Goldberg J."/>
            <person name="Griggs A."/>
            <person name="Gujja S."/>
            <person name="Hansen M."/>
            <person name="Howarth C."/>
            <person name="Imamovic A."/>
            <person name="Larimer J."/>
            <person name="McCowan C."/>
            <person name="Murphy C."/>
            <person name="Neiman D."/>
            <person name="Pearson M."/>
            <person name="Priest M."/>
            <person name="Roberts A."/>
            <person name="Saif S."/>
            <person name="Shea T."/>
            <person name="Sisk P."/>
            <person name="Sykes S."/>
            <person name="Wortman J."/>
            <person name="Nusbaum C."/>
            <person name="Birren B."/>
        </authorList>
    </citation>
    <scope>NUCLEOTIDE SEQUENCE [LARGE SCALE GENOMIC DNA]</scope>
    <source>
        <strain evidence="6 7">PRA339</strain>
    </source>
</reference>
<dbReference type="Proteomes" id="UP000030655">
    <property type="component" value="Unassembled WGS sequence"/>
</dbReference>
<proteinExistence type="inferred from homology"/>
<dbReference type="PANTHER" id="PTHR11071:SF561">
    <property type="entry name" value="PEPTIDYL-PROLYL CIS-TRANS ISOMERASE D-RELATED"/>
    <property type="match status" value="1"/>
</dbReference>
<keyword evidence="2 4" id="KW-0697">Rotamase</keyword>
<gene>
    <name evidence="6" type="ORF">H312_02792</name>
</gene>
<evidence type="ECO:0000313" key="6">
    <source>
        <dbReference type="EMBL" id="KCZ79810.1"/>
    </source>
</evidence>
<organism evidence="6 7">
    <name type="scientific">Anncaliia algerae PRA339</name>
    <dbReference type="NCBI Taxonomy" id="1288291"/>
    <lineage>
        <taxon>Eukaryota</taxon>
        <taxon>Fungi</taxon>
        <taxon>Fungi incertae sedis</taxon>
        <taxon>Microsporidia</taxon>
        <taxon>Tubulinosematoidea</taxon>
        <taxon>Tubulinosematidae</taxon>
        <taxon>Anncaliia</taxon>
    </lineage>
</organism>
<dbReference type="PROSITE" id="PS50072">
    <property type="entry name" value="CSA_PPIASE_2"/>
    <property type="match status" value="1"/>
</dbReference>
<dbReference type="InterPro" id="IPR024936">
    <property type="entry name" value="Cyclophilin-type_PPIase"/>
</dbReference>
<dbReference type="InterPro" id="IPR002130">
    <property type="entry name" value="Cyclophilin-type_PPIase_dom"/>
</dbReference>
<evidence type="ECO:0000256" key="4">
    <source>
        <dbReference type="RuleBase" id="RU363019"/>
    </source>
</evidence>
<dbReference type="InterPro" id="IPR020892">
    <property type="entry name" value="Cyclophilin-type_PPIase_CS"/>
</dbReference>
<dbReference type="PANTHER" id="PTHR11071">
    <property type="entry name" value="PEPTIDYL-PROLYL CIS-TRANS ISOMERASE"/>
    <property type="match status" value="1"/>
</dbReference>
<dbReference type="FunFam" id="2.40.100.10:FF:000025">
    <property type="entry name" value="Peptidyl-prolyl cis-trans isomerase CYP19-2"/>
    <property type="match status" value="1"/>
</dbReference>
<dbReference type="PRINTS" id="PR00153">
    <property type="entry name" value="CSAPPISMRASE"/>
</dbReference>
<comment type="function">
    <text evidence="4">PPIases accelerate the folding of proteins. It catalyzes the cis-trans isomerization of proline imidic peptide bonds in oligopeptides.</text>
</comment>
<evidence type="ECO:0000256" key="3">
    <source>
        <dbReference type="ARBA" id="ARBA00023235"/>
    </source>
</evidence>
<dbReference type="Gene3D" id="2.40.100.10">
    <property type="entry name" value="Cyclophilin-like"/>
    <property type="match status" value="1"/>
</dbReference>
<dbReference type="Pfam" id="PF00160">
    <property type="entry name" value="Pro_isomerase"/>
    <property type="match status" value="1"/>
</dbReference>
<evidence type="ECO:0000256" key="2">
    <source>
        <dbReference type="ARBA" id="ARBA00023110"/>
    </source>
</evidence>